<comment type="caution">
    <text evidence="2">The sequence shown here is derived from an EMBL/GenBank/DDBJ whole genome shotgun (WGS) entry which is preliminary data.</text>
</comment>
<feature type="region of interest" description="Disordered" evidence="1">
    <location>
        <begin position="1"/>
        <end position="69"/>
    </location>
</feature>
<evidence type="ECO:0000256" key="1">
    <source>
        <dbReference type="SAM" id="MobiDB-lite"/>
    </source>
</evidence>
<dbReference type="Proteomes" id="UP000789706">
    <property type="component" value="Unassembled WGS sequence"/>
</dbReference>
<evidence type="ECO:0000313" key="2">
    <source>
        <dbReference type="EMBL" id="CAG8586262.1"/>
    </source>
</evidence>
<dbReference type="EMBL" id="CAJVPK010001421">
    <property type="protein sequence ID" value="CAG8586262.1"/>
    <property type="molecule type" value="Genomic_DNA"/>
</dbReference>
<proteinExistence type="predicted"/>
<protein>
    <submittedName>
        <fullName evidence="2">4018_t:CDS:1</fullName>
    </submittedName>
</protein>
<name>A0A9N9G5H2_9GLOM</name>
<organism evidence="2 3">
    <name type="scientific">Diversispora eburnea</name>
    <dbReference type="NCBI Taxonomy" id="1213867"/>
    <lineage>
        <taxon>Eukaryota</taxon>
        <taxon>Fungi</taxon>
        <taxon>Fungi incertae sedis</taxon>
        <taxon>Mucoromycota</taxon>
        <taxon>Glomeromycotina</taxon>
        <taxon>Glomeromycetes</taxon>
        <taxon>Diversisporales</taxon>
        <taxon>Diversisporaceae</taxon>
        <taxon>Diversispora</taxon>
    </lineage>
</organism>
<dbReference type="AlphaFoldDB" id="A0A9N9G5H2"/>
<gene>
    <name evidence="2" type="ORF">DEBURN_LOCUS8823</name>
</gene>
<feature type="non-terminal residue" evidence="2">
    <location>
        <position position="69"/>
    </location>
</feature>
<evidence type="ECO:0000313" key="3">
    <source>
        <dbReference type="Proteomes" id="UP000789706"/>
    </source>
</evidence>
<reference evidence="2" key="1">
    <citation type="submission" date="2021-06" db="EMBL/GenBank/DDBJ databases">
        <authorList>
            <person name="Kallberg Y."/>
            <person name="Tangrot J."/>
            <person name="Rosling A."/>
        </authorList>
    </citation>
    <scope>NUCLEOTIDE SEQUENCE</scope>
    <source>
        <strain evidence="2">AZ414A</strain>
    </source>
</reference>
<accession>A0A9N9G5H2</accession>
<sequence length="69" mass="7761">MSNSSFVRTRRKGVNYGTTSRNLIQDKNKFDPIGNKQILKKQNTKDKLKESSDEENDDAIVSGSNSTPQ</sequence>
<keyword evidence="3" id="KW-1185">Reference proteome</keyword>